<dbReference type="Pfam" id="PF09898">
    <property type="entry name" value="DUF2125"/>
    <property type="match status" value="1"/>
</dbReference>
<keyword evidence="3" id="KW-1185">Reference proteome</keyword>
<reference evidence="3" key="1">
    <citation type="journal article" date="2019" name="Int. J. Syst. Evol. Microbiol.">
        <title>The Global Catalogue of Microorganisms (GCM) 10K type strain sequencing project: providing services to taxonomists for standard genome sequencing and annotation.</title>
        <authorList>
            <consortium name="The Broad Institute Genomics Platform"/>
            <consortium name="The Broad Institute Genome Sequencing Center for Infectious Disease"/>
            <person name="Wu L."/>
            <person name="Ma J."/>
        </authorList>
    </citation>
    <scope>NUCLEOTIDE SEQUENCE [LARGE SCALE GENOMIC DNA]</scope>
    <source>
        <strain evidence="3">CGMCC 4.7283</strain>
    </source>
</reference>
<dbReference type="Proteomes" id="UP001595973">
    <property type="component" value="Unassembled WGS sequence"/>
</dbReference>
<evidence type="ECO:0000313" key="3">
    <source>
        <dbReference type="Proteomes" id="UP001595973"/>
    </source>
</evidence>
<sequence length="509" mass="53711">MSRFALAASTALATVFSAGIAQADVTADDVWTNIRAYLDTLGGTLSVQPARTGNTLSTGELALEWMLPFDAGKVSLRESSFDLVESGDGTVEIVVPDGFELHFAFEPKDKPKFAVGVKFDMTGGKTTASGDPGDVTYISAFETITMSLTDLQVPEVANPDARLNLTMNDLKSEQRVVVGKLVSVSGSSTHGAYDASFSMNDGKGGTFEQSNKAAAGTGTYSMVLPRNGMDIMNLAAAVRGGLMFKADTEIKGYETHQTVMAGAKTVQEQHSVVDIYKIGMRFDKDGIALNGDGTDTSAKMFMPEIIPLEINLDAAKTAGKIALPLTSGEELKTVAMSMEISGLTVGESLWGLIDPGKAIPRDPATLRLDMTAEVKSFVDWLDFMSVKAMEDAGEVPGEIHSATLNDLTVEAAGASLVASGAATFDNTDKVTFNGFPKPTGTLDMTLKGSNALIEKLVGMGLVSDEEAMGARMGIGMVAKPAPEEGEDVLKSHIELTEEGQVMANGIRIK</sequence>
<gene>
    <name evidence="2" type="ORF">ACFO5X_05925</name>
</gene>
<comment type="caution">
    <text evidence="2">The sequence shown here is derived from an EMBL/GenBank/DDBJ whole genome shotgun (WGS) entry which is preliminary data.</text>
</comment>
<feature type="signal peptide" evidence="1">
    <location>
        <begin position="1"/>
        <end position="23"/>
    </location>
</feature>
<dbReference type="EMBL" id="JBHSGI010000002">
    <property type="protein sequence ID" value="MFC4668086.1"/>
    <property type="molecule type" value="Genomic_DNA"/>
</dbReference>
<protein>
    <submittedName>
        <fullName evidence="2">DUF2125 domain-containing protein</fullName>
    </submittedName>
</protein>
<feature type="chain" id="PRO_5045417159" evidence="1">
    <location>
        <begin position="24"/>
        <end position="509"/>
    </location>
</feature>
<dbReference type="RefSeq" id="WP_380716322.1">
    <property type="nucleotide sequence ID" value="NZ_JBHSGI010000002.1"/>
</dbReference>
<accession>A0ABV9KER8</accession>
<evidence type="ECO:0000313" key="2">
    <source>
        <dbReference type="EMBL" id="MFC4668086.1"/>
    </source>
</evidence>
<proteinExistence type="predicted"/>
<organism evidence="2 3">
    <name type="scientific">Seohaeicola nanhaiensis</name>
    <dbReference type="NCBI Taxonomy" id="1387282"/>
    <lineage>
        <taxon>Bacteria</taxon>
        <taxon>Pseudomonadati</taxon>
        <taxon>Pseudomonadota</taxon>
        <taxon>Alphaproteobacteria</taxon>
        <taxon>Rhodobacterales</taxon>
        <taxon>Roseobacteraceae</taxon>
        <taxon>Seohaeicola</taxon>
    </lineage>
</organism>
<name>A0ABV9KER8_9RHOB</name>
<evidence type="ECO:0000256" key="1">
    <source>
        <dbReference type="SAM" id="SignalP"/>
    </source>
</evidence>
<dbReference type="InterPro" id="IPR018666">
    <property type="entry name" value="DUF2125"/>
</dbReference>
<keyword evidence="1" id="KW-0732">Signal</keyword>